<protein>
    <submittedName>
        <fullName evidence="2">Uncharacterized protein</fullName>
    </submittedName>
</protein>
<name>A0A6U2CQD0_HEMAN</name>
<evidence type="ECO:0000313" key="2">
    <source>
        <dbReference type="EMBL" id="CAD8741939.1"/>
    </source>
</evidence>
<gene>
    <name evidence="2" type="ORF">HAND1043_LOCUS8433</name>
</gene>
<feature type="region of interest" description="Disordered" evidence="1">
    <location>
        <begin position="30"/>
        <end position="50"/>
    </location>
</feature>
<proteinExistence type="predicted"/>
<reference evidence="2" key="1">
    <citation type="submission" date="2021-01" db="EMBL/GenBank/DDBJ databases">
        <authorList>
            <person name="Corre E."/>
            <person name="Pelletier E."/>
            <person name="Niang G."/>
            <person name="Scheremetjew M."/>
            <person name="Finn R."/>
            <person name="Kale V."/>
            <person name="Holt S."/>
            <person name="Cochrane G."/>
            <person name="Meng A."/>
            <person name="Brown T."/>
            <person name="Cohen L."/>
        </authorList>
    </citation>
    <scope>NUCLEOTIDE SEQUENCE</scope>
    <source>
        <strain evidence="2">CCMP441</strain>
    </source>
</reference>
<dbReference type="EMBL" id="HBFK01013950">
    <property type="protein sequence ID" value="CAD8741939.1"/>
    <property type="molecule type" value="Transcribed_RNA"/>
</dbReference>
<accession>A0A6U2CQD0</accession>
<organism evidence="2">
    <name type="scientific">Hemiselmis andersenii</name>
    <name type="common">Cryptophyte alga</name>
    <dbReference type="NCBI Taxonomy" id="464988"/>
    <lineage>
        <taxon>Eukaryota</taxon>
        <taxon>Cryptophyceae</taxon>
        <taxon>Cryptomonadales</taxon>
        <taxon>Hemiselmidaceae</taxon>
        <taxon>Hemiselmis</taxon>
    </lineage>
</organism>
<evidence type="ECO:0000256" key="1">
    <source>
        <dbReference type="SAM" id="MobiDB-lite"/>
    </source>
</evidence>
<sequence>MAKNFVEDLEEALRNMEDKNTYRSHGTKVMSGKAMGHMQQRSAALEEEGFDDECEEGEENEAGAAFAAKKSKFSYANKNQRAMRKSAKTFFSQ</sequence>
<dbReference type="AlphaFoldDB" id="A0A6U2CQD0"/>